<dbReference type="AlphaFoldDB" id="A0A974BPU4"/>
<dbReference type="GO" id="GO:0007186">
    <property type="term" value="P:G protein-coupled receptor signaling pathway"/>
    <property type="evidence" value="ECO:0007669"/>
    <property type="project" value="InterPro"/>
</dbReference>
<gene>
    <name evidence="9" type="ORF">XELAEV_18003603mg</name>
</gene>
<feature type="transmembrane region" description="Helical" evidence="8">
    <location>
        <begin position="68"/>
        <end position="87"/>
    </location>
</feature>
<keyword evidence="3 8" id="KW-0812">Transmembrane</keyword>
<dbReference type="GO" id="GO:0005886">
    <property type="term" value="C:plasma membrane"/>
    <property type="evidence" value="ECO:0007669"/>
    <property type="project" value="TreeGrafter"/>
</dbReference>
<comment type="subcellular location">
    <subcellularLocation>
        <location evidence="1">Membrane</location>
        <topology evidence="1">Multi-pass membrane protein</topology>
    </subcellularLocation>
</comment>
<evidence type="ECO:0000256" key="7">
    <source>
        <dbReference type="ARBA" id="ARBA00023224"/>
    </source>
</evidence>
<keyword evidence="2" id="KW-0716">Sensory transduction</keyword>
<dbReference type="InterPro" id="IPR000725">
    <property type="entry name" value="Olfact_rcpt"/>
</dbReference>
<dbReference type="SUPFAM" id="SSF81321">
    <property type="entry name" value="Family A G protein-coupled receptor-like"/>
    <property type="match status" value="1"/>
</dbReference>
<keyword evidence="6 8" id="KW-0472">Membrane</keyword>
<proteinExistence type="predicted"/>
<reference evidence="9" key="1">
    <citation type="submission" date="2016-05" db="EMBL/GenBank/DDBJ databases">
        <title>WGS assembly of Xenopus laevis.</title>
        <authorList>
            <person name="Session A."/>
            <person name="Uno Y."/>
            <person name="Kwon T."/>
            <person name="Chapman J."/>
            <person name="Toyoda A."/>
            <person name="Takahashi S."/>
            <person name="Fukui A."/>
            <person name="Hikosaka A."/>
            <person name="Putnam N."/>
            <person name="Stites J."/>
            <person name="Van Heeringen S."/>
            <person name="Quigley I."/>
            <person name="Heinz S."/>
            <person name="Hellsten U."/>
            <person name="Lyons J."/>
            <person name="Suzuki A."/>
            <person name="Kondo M."/>
            <person name="Ogino H."/>
            <person name="Ochi H."/>
            <person name="Bogdanovic O."/>
            <person name="Lister R."/>
            <person name="Georgiou G."/>
            <person name="Paranjpe S."/>
            <person name="Van Kruijsbergen I."/>
            <person name="Mozaffari S."/>
            <person name="Shu S."/>
            <person name="Schmutz J."/>
            <person name="Jenkins J."/>
            <person name="Grimwood J."/>
            <person name="Carlson J."/>
            <person name="Mitros T."/>
            <person name="Simakov O."/>
            <person name="Heald R."/>
            <person name="Miller K."/>
            <person name="Haudenschild C."/>
            <person name="Kuroki Y."/>
            <person name="Tanaka T."/>
            <person name="Michiue T."/>
            <person name="Watanabe M."/>
            <person name="Kinoshita T."/>
            <person name="Ohta Y."/>
            <person name="Mawaribuchi S."/>
            <person name="Suzuki Y."/>
            <person name="Haramoto Y."/>
            <person name="Yamamoto T."/>
            <person name="Takagi C."/>
            <person name="Kitzman J."/>
            <person name="Shendure J."/>
            <person name="Nakayama T."/>
            <person name="Izutsu Y."/>
            <person name="Robert J."/>
            <person name="Dichmann D."/>
            <person name="Flajnik M."/>
            <person name="Houston D."/>
            <person name="Marcotte E."/>
            <person name="Wallingford J."/>
            <person name="Ito Y."/>
            <person name="Asashima M."/>
            <person name="Ueno N."/>
            <person name="Matsuda Y."/>
            <person name="Jan Veenstra G."/>
            <person name="Fujiyama A."/>
            <person name="Harland R."/>
            <person name="Taira M."/>
            <person name="Rokhsar D.S."/>
        </authorList>
    </citation>
    <scope>NUCLEOTIDE SEQUENCE</scope>
    <source>
        <strain evidence="9">J</strain>
        <tissue evidence="9">Blood</tissue>
    </source>
</reference>
<dbReference type="GO" id="GO:0004984">
    <property type="term" value="F:olfactory receptor activity"/>
    <property type="evidence" value="ECO:0007669"/>
    <property type="project" value="InterPro"/>
</dbReference>
<keyword evidence="4" id="KW-0552">Olfaction</keyword>
<evidence type="ECO:0000256" key="6">
    <source>
        <dbReference type="ARBA" id="ARBA00023136"/>
    </source>
</evidence>
<feature type="transmembrane region" description="Helical" evidence="8">
    <location>
        <begin position="12"/>
        <end position="31"/>
    </location>
</feature>
<name>A0A974BPU4_XENLA</name>
<evidence type="ECO:0000256" key="3">
    <source>
        <dbReference type="ARBA" id="ARBA00022692"/>
    </source>
</evidence>
<accession>A0A974BPU4</accession>
<feature type="transmembrane region" description="Helical" evidence="8">
    <location>
        <begin position="37"/>
        <end position="61"/>
    </location>
</feature>
<organism evidence="9">
    <name type="scientific">Xenopus laevis</name>
    <name type="common">African clawed frog</name>
    <dbReference type="NCBI Taxonomy" id="8355"/>
    <lineage>
        <taxon>Eukaryota</taxon>
        <taxon>Metazoa</taxon>
        <taxon>Chordata</taxon>
        <taxon>Craniata</taxon>
        <taxon>Vertebrata</taxon>
        <taxon>Euteleostomi</taxon>
        <taxon>Amphibia</taxon>
        <taxon>Batrachia</taxon>
        <taxon>Anura</taxon>
        <taxon>Pipoidea</taxon>
        <taxon>Pipidae</taxon>
        <taxon>Xenopodinae</taxon>
        <taxon>Xenopus</taxon>
        <taxon>Xenopus</taxon>
    </lineage>
</organism>
<dbReference type="Proteomes" id="UP000694892">
    <property type="component" value="Unassembled WGS sequence"/>
</dbReference>
<dbReference type="PANTHER" id="PTHR26450">
    <property type="entry name" value="OLFACTORY RECEPTOR 56B1-RELATED"/>
    <property type="match status" value="1"/>
</dbReference>
<dbReference type="PANTHER" id="PTHR26450:SF440">
    <property type="entry name" value="OLFACTORY RECEPTOR"/>
    <property type="match status" value="1"/>
</dbReference>
<evidence type="ECO:0000256" key="2">
    <source>
        <dbReference type="ARBA" id="ARBA00022606"/>
    </source>
</evidence>
<dbReference type="EMBL" id="KV467680">
    <property type="protein sequence ID" value="OCT56009.1"/>
    <property type="molecule type" value="Genomic_DNA"/>
</dbReference>
<sequence>MFFIYRAIILKAAMLLTMVLDRYLATCHYIMKIHLIFHLFFIGLVESSLFSSPVIIVAFQVQFCRSNIFWNFACENMVLLNLGAGNFSKIQPIEPMTRTLLTAIEIGVLLVSYLYIFHSTMKIIRGKAPHKTLHSCSTHLIVVTVNENCSNSCSIIYWKSVSLYGQNLFSAIFYSYRMKKIGCA</sequence>
<evidence type="ECO:0008006" key="10">
    <source>
        <dbReference type="Google" id="ProtNLM"/>
    </source>
</evidence>
<dbReference type="InterPro" id="IPR050402">
    <property type="entry name" value="OR51/52/56-like"/>
</dbReference>
<evidence type="ECO:0000256" key="5">
    <source>
        <dbReference type="ARBA" id="ARBA00022989"/>
    </source>
</evidence>
<keyword evidence="7" id="KW-0807">Transducer</keyword>
<feature type="transmembrane region" description="Helical" evidence="8">
    <location>
        <begin position="99"/>
        <end position="117"/>
    </location>
</feature>
<evidence type="ECO:0000256" key="4">
    <source>
        <dbReference type="ARBA" id="ARBA00022725"/>
    </source>
</evidence>
<evidence type="ECO:0000313" key="9">
    <source>
        <dbReference type="EMBL" id="OCT56009.1"/>
    </source>
</evidence>
<evidence type="ECO:0000256" key="1">
    <source>
        <dbReference type="ARBA" id="ARBA00004141"/>
    </source>
</evidence>
<dbReference type="Pfam" id="PF13853">
    <property type="entry name" value="7tm_4"/>
    <property type="match status" value="1"/>
</dbReference>
<evidence type="ECO:0000256" key="8">
    <source>
        <dbReference type="SAM" id="Phobius"/>
    </source>
</evidence>
<keyword evidence="5 8" id="KW-1133">Transmembrane helix</keyword>
<protein>
    <recommendedName>
        <fullName evidence="10">G-protein coupled receptors family 1 profile domain-containing protein</fullName>
    </recommendedName>
</protein>